<organism evidence="4 5">
    <name type="scientific">Melghirimyces thermohalophilus</name>
    <dbReference type="NCBI Taxonomy" id="1236220"/>
    <lineage>
        <taxon>Bacteria</taxon>
        <taxon>Bacillati</taxon>
        <taxon>Bacillota</taxon>
        <taxon>Bacilli</taxon>
        <taxon>Bacillales</taxon>
        <taxon>Thermoactinomycetaceae</taxon>
        <taxon>Melghirimyces</taxon>
    </lineage>
</organism>
<dbReference type="PANTHER" id="PTHR11014:SF63">
    <property type="entry name" value="METALLOPEPTIDASE, PUTATIVE (AFU_ORTHOLOGUE AFUA_6G09600)-RELATED"/>
    <property type="match status" value="1"/>
</dbReference>
<dbReference type="InterPro" id="IPR036264">
    <property type="entry name" value="Bact_exopeptidase_dim_dom"/>
</dbReference>
<evidence type="ECO:0000313" key="4">
    <source>
        <dbReference type="EMBL" id="SDD06146.1"/>
    </source>
</evidence>
<dbReference type="AlphaFoldDB" id="A0A1G6RQC5"/>
<keyword evidence="2" id="KW-0479">Metal-binding</keyword>
<accession>A0A1G6RQC5</accession>
<dbReference type="SUPFAM" id="SSF55031">
    <property type="entry name" value="Bacterial exopeptidase dimerisation domain"/>
    <property type="match status" value="1"/>
</dbReference>
<dbReference type="Proteomes" id="UP000199387">
    <property type="component" value="Unassembled WGS sequence"/>
</dbReference>
<feature type="binding site" evidence="2">
    <location>
        <position position="106"/>
    </location>
    <ligand>
        <name>Mn(2+)</name>
        <dbReference type="ChEBI" id="CHEBI:29035"/>
        <label>2</label>
    </ligand>
</feature>
<dbReference type="InterPro" id="IPR002933">
    <property type="entry name" value="Peptidase_M20"/>
</dbReference>
<keyword evidence="5" id="KW-1185">Reference proteome</keyword>
<dbReference type="FunFam" id="3.30.70.360:FF:000001">
    <property type="entry name" value="N-acetyldiaminopimelate deacetylase"/>
    <property type="match status" value="1"/>
</dbReference>
<dbReference type="OrthoDB" id="9776731at2"/>
<dbReference type="SUPFAM" id="SSF53187">
    <property type="entry name" value="Zn-dependent exopeptidases"/>
    <property type="match status" value="1"/>
</dbReference>
<reference evidence="4 5" key="1">
    <citation type="submission" date="2016-10" db="EMBL/GenBank/DDBJ databases">
        <authorList>
            <person name="de Groot N.N."/>
        </authorList>
    </citation>
    <scope>NUCLEOTIDE SEQUENCE [LARGE SCALE GENOMIC DNA]</scope>
    <source>
        <strain evidence="4 5">DSM 45514</strain>
    </source>
</reference>
<dbReference type="NCBIfam" id="TIGR01891">
    <property type="entry name" value="amidohydrolases"/>
    <property type="match status" value="1"/>
</dbReference>
<dbReference type="InterPro" id="IPR017439">
    <property type="entry name" value="Amidohydrolase"/>
</dbReference>
<gene>
    <name evidence="4" type="ORF">SAMN04488112_12931</name>
</gene>
<comment type="cofactor">
    <cofactor evidence="2">
        <name>Mn(2+)</name>
        <dbReference type="ChEBI" id="CHEBI:29035"/>
    </cofactor>
    <text evidence="2">The Mn(2+) ion enhances activity.</text>
</comment>
<keyword evidence="2" id="KW-0464">Manganese</keyword>
<evidence type="ECO:0000256" key="2">
    <source>
        <dbReference type="PIRSR" id="PIRSR005962-1"/>
    </source>
</evidence>
<dbReference type="Pfam" id="PF01546">
    <property type="entry name" value="Peptidase_M20"/>
    <property type="match status" value="1"/>
</dbReference>
<dbReference type="Pfam" id="PF07687">
    <property type="entry name" value="M20_dimer"/>
    <property type="match status" value="1"/>
</dbReference>
<dbReference type="Gene3D" id="3.40.630.10">
    <property type="entry name" value="Zn peptidases"/>
    <property type="match status" value="1"/>
</dbReference>
<dbReference type="GO" id="GO:0046872">
    <property type="term" value="F:metal ion binding"/>
    <property type="evidence" value="ECO:0007669"/>
    <property type="project" value="UniProtKB-KW"/>
</dbReference>
<dbReference type="STRING" id="1236220.SAMN04488112_12931"/>
<dbReference type="EMBL" id="FMZA01000029">
    <property type="protein sequence ID" value="SDD06146.1"/>
    <property type="molecule type" value="Genomic_DNA"/>
</dbReference>
<feature type="domain" description="Peptidase M20 dimerisation" evidence="3">
    <location>
        <begin position="188"/>
        <end position="281"/>
    </location>
</feature>
<feature type="binding site" evidence="2">
    <location>
        <position position="140"/>
    </location>
    <ligand>
        <name>Mn(2+)</name>
        <dbReference type="ChEBI" id="CHEBI:29035"/>
        <label>2</label>
    </ligand>
</feature>
<feature type="binding site" evidence="2">
    <location>
        <position position="104"/>
    </location>
    <ligand>
        <name>Mn(2+)</name>
        <dbReference type="ChEBI" id="CHEBI:29035"/>
        <label>2</label>
    </ligand>
</feature>
<feature type="binding site" evidence="2">
    <location>
        <position position="364"/>
    </location>
    <ligand>
        <name>Mn(2+)</name>
        <dbReference type="ChEBI" id="CHEBI:29035"/>
        <label>2</label>
    </ligand>
</feature>
<feature type="binding site" evidence="2">
    <location>
        <position position="165"/>
    </location>
    <ligand>
        <name>Mn(2+)</name>
        <dbReference type="ChEBI" id="CHEBI:29035"/>
        <label>2</label>
    </ligand>
</feature>
<protein>
    <submittedName>
        <fullName evidence="4">Amidohydrolase</fullName>
    </submittedName>
</protein>
<sequence>MGEDYIRDRIEAKYEQMVERRRHFHQYPELSFQEEKTSAAVAFLLREQGLEVRTGVGGHGVIGVLEGGRPGRTVALRSDMDGLPIQDQKNCAYRSQVEGVMHACGHDAHMATLLGAAEILAEMREEIPGRIVFLFQHAEEQVPGGAAPMIEAGALDGVDAVYGAHLWTPLPYGVVGLREGALMAAADSFEIRVTGKGGHGGLPHEATDAVTIASHLVVNLQSIVSRQLDPLESGVISVGHIQGGGAFNVIADRCTLVGTVRTFDADIRKKIQRRIGEVAEATCHMFGAQCDYEYGWGYPTLVNDPTEVRRVAEVARHKLKDVDVREVAPVMAGEDFAYYLQHRPGAFFFVGAGNREKGFVHPHHHPYFDLDERAMKISAELLIQSALAYLTAEKESETISP</sequence>
<dbReference type="InterPro" id="IPR011650">
    <property type="entry name" value="Peptidase_M20_dimer"/>
</dbReference>
<dbReference type="GO" id="GO:0050118">
    <property type="term" value="F:N-acetyldiaminopimelate deacetylase activity"/>
    <property type="evidence" value="ECO:0007669"/>
    <property type="project" value="UniProtKB-ARBA"/>
</dbReference>
<evidence type="ECO:0000313" key="5">
    <source>
        <dbReference type="Proteomes" id="UP000199387"/>
    </source>
</evidence>
<name>A0A1G6RQC5_9BACL</name>
<dbReference type="PANTHER" id="PTHR11014">
    <property type="entry name" value="PEPTIDASE M20 FAMILY MEMBER"/>
    <property type="match status" value="1"/>
</dbReference>
<proteinExistence type="predicted"/>
<keyword evidence="1 4" id="KW-0378">Hydrolase</keyword>
<dbReference type="Gene3D" id="3.30.70.360">
    <property type="match status" value="1"/>
</dbReference>
<evidence type="ECO:0000256" key="1">
    <source>
        <dbReference type="ARBA" id="ARBA00022801"/>
    </source>
</evidence>
<dbReference type="PIRSF" id="PIRSF005962">
    <property type="entry name" value="Pept_M20D_amidohydro"/>
    <property type="match status" value="1"/>
</dbReference>
<evidence type="ECO:0000259" key="3">
    <source>
        <dbReference type="Pfam" id="PF07687"/>
    </source>
</evidence>
<dbReference type="GO" id="GO:0019877">
    <property type="term" value="P:diaminopimelate biosynthetic process"/>
    <property type="evidence" value="ECO:0007669"/>
    <property type="project" value="UniProtKB-ARBA"/>
</dbReference>